<organism evidence="2 3">
    <name type="scientific">Phoxinus phoxinus</name>
    <name type="common">Eurasian minnow</name>
    <dbReference type="NCBI Taxonomy" id="58324"/>
    <lineage>
        <taxon>Eukaryota</taxon>
        <taxon>Metazoa</taxon>
        <taxon>Chordata</taxon>
        <taxon>Craniata</taxon>
        <taxon>Vertebrata</taxon>
        <taxon>Euteleostomi</taxon>
        <taxon>Actinopterygii</taxon>
        <taxon>Neopterygii</taxon>
        <taxon>Teleostei</taxon>
        <taxon>Ostariophysi</taxon>
        <taxon>Cypriniformes</taxon>
        <taxon>Leuciscidae</taxon>
        <taxon>Phoxininae</taxon>
        <taxon>Phoxinus</taxon>
    </lineage>
</organism>
<protein>
    <submittedName>
        <fullName evidence="2">Uncharacterized protein</fullName>
    </submittedName>
</protein>
<sequence>MLTETNLIAVTTTRIIQVRYNTSTNTETPLDEEESTTTQRIPHKKLASSSQTSPMDFKSAACAGRSNLVVCSQREAKEPQSITLPPPRLTGSSSVPSPPRALRDEPKIFTF</sequence>
<feature type="region of interest" description="Disordered" evidence="1">
    <location>
        <begin position="22"/>
        <end position="57"/>
    </location>
</feature>
<dbReference type="AlphaFoldDB" id="A0AAN9H0M6"/>
<dbReference type="Proteomes" id="UP001364617">
    <property type="component" value="Unassembled WGS sequence"/>
</dbReference>
<dbReference type="EMBL" id="JAYKXH010000014">
    <property type="protein sequence ID" value="KAK7145549.1"/>
    <property type="molecule type" value="Genomic_DNA"/>
</dbReference>
<feature type="region of interest" description="Disordered" evidence="1">
    <location>
        <begin position="73"/>
        <end position="111"/>
    </location>
</feature>
<evidence type="ECO:0000313" key="3">
    <source>
        <dbReference type="Proteomes" id="UP001364617"/>
    </source>
</evidence>
<comment type="caution">
    <text evidence="2">The sequence shown here is derived from an EMBL/GenBank/DDBJ whole genome shotgun (WGS) entry which is preliminary data.</text>
</comment>
<proteinExistence type="predicted"/>
<evidence type="ECO:0000256" key="1">
    <source>
        <dbReference type="SAM" id="MobiDB-lite"/>
    </source>
</evidence>
<accession>A0AAN9H0M6</accession>
<keyword evidence="3" id="KW-1185">Reference proteome</keyword>
<name>A0AAN9H0M6_9TELE</name>
<reference evidence="2 3" key="1">
    <citation type="submission" date="2024-02" db="EMBL/GenBank/DDBJ databases">
        <title>Chromosome-level genome assembly of the Eurasian Minnow (Phoxinus phoxinus).</title>
        <authorList>
            <person name="Oriowo T.O."/>
            <person name="Martin S."/>
            <person name="Stange M."/>
            <person name="Chrysostomakis Y."/>
            <person name="Brown T."/>
            <person name="Winkler S."/>
            <person name="Kukowka S."/>
            <person name="Myers E.W."/>
            <person name="Bohne A."/>
        </authorList>
    </citation>
    <scope>NUCLEOTIDE SEQUENCE [LARGE SCALE GENOMIC DNA]</scope>
    <source>
        <strain evidence="2">ZFMK-TIS-60720</strain>
        <tissue evidence="2">Whole Organism</tissue>
    </source>
</reference>
<feature type="compositionally biased region" description="Basic and acidic residues" evidence="1">
    <location>
        <begin position="101"/>
        <end position="111"/>
    </location>
</feature>
<gene>
    <name evidence="2" type="ORF">R3I93_013321</name>
</gene>
<evidence type="ECO:0000313" key="2">
    <source>
        <dbReference type="EMBL" id="KAK7145549.1"/>
    </source>
</evidence>